<keyword evidence="2" id="KW-1185">Reference proteome</keyword>
<accession>A0A7H9BHN1</accession>
<sequence>MTIKEGVLLDEKIIFRVTKEEADQLRLNAKEANMTPSKYIRQKLLGGRISKNESQSILKELYILGRKIDHLINQSVDHAPHMVETFDKLKACFERLSHDSQED</sequence>
<dbReference type="Pfam" id="PF21983">
    <property type="entry name" value="NikA-like"/>
    <property type="match status" value="1"/>
</dbReference>
<evidence type="ECO:0000313" key="2">
    <source>
        <dbReference type="Proteomes" id="UP000509597"/>
    </source>
</evidence>
<dbReference type="AlphaFoldDB" id="A0A7H9BHN1"/>
<dbReference type="InterPro" id="IPR053842">
    <property type="entry name" value="NikA-like"/>
</dbReference>
<gene>
    <name evidence="1" type="ORF">HQ393_07120</name>
</gene>
<protein>
    <recommendedName>
        <fullName evidence="3">Mobilization protein</fullName>
    </recommendedName>
</protein>
<name>A0A7H9BHN1_9NEIS</name>
<dbReference type="KEGG" id="chiz:HQ393_07120"/>
<evidence type="ECO:0000313" key="1">
    <source>
        <dbReference type="EMBL" id="QLG88049.1"/>
    </source>
</evidence>
<dbReference type="Proteomes" id="UP000509597">
    <property type="component" value="Chromosome"/>
</dbReference>
<evidence type="ECO:0008006" key="3">
    <source>
        <dbReference type="Google" id="ProtNLM"/>
    </source>
</evidence>
<dbReference type="EMBL" id="CP058627">
    <property type="protein sequence ID" value="QLG88049.1"/>
    <property type="molecule type" value="Genomic_DNA"/>
</dbReference>
<reference evidence="1 2" key="1">
    <citation type="submission" date="2020-07" db="EMBL/GenBank/DDBJ databases">
        <title>Complete genome sequence of Chitinibacter sp. 2T18.</title>
        <authorList>
            <person name="Bae J.-W."/>
            <person name="Choi J.-W."/>
        </authorList>
    </citation>
    <scope>NUCLEOTIDE SEQUENCE [LARGE SCALE GENOMIC DNA]</scope>
    <source>
        <strain evidence="1 2">2T18</strain>
    </source>
</reference>
<organism evidence="1 2">
    <name type="scientific">Chitinibacter bivalviorum</name>
    <dbReference type="NCBI Taxonomy" id="2739434"/>
    <lineage>
        <taxon>Bacteria</taxon>
        <taxon>Pseudomonadati</taxon>
        <taxon>Pseudomonadota</taxon>
        <taxon>Betaproteobacteria</taxon>
        <taxon>Neisseriales</taxon>
        <taxon>Chitinibacteraceae</taxon>
        <taxon>Chitinibacter</taxon>
    </lineage>
</organism>
<proteinExistence type="predicted"/>
<dbReference type="RefSeq" id="WP_179358128.1">
    <property type="nucleotide sequence ID" value="NZ_CP058627.1"/>
</dbReference>